<name>A0ABP6PJS6_9ACTN</name>
<protein>
    <submittedName>
        <fullName evidence="1">Uncharacterized protein</fullName>
    </submittedName>
</protein>
<evidence type="ECO:0000313" key="2">
    <source>
        <dbReference type="Proteomes" id="UP001499924"/>
    </source>
</evidence>
<gene>
    <name evidence="1" type="ORF">GCM10010531_39100</name>
</gene>
<organism evidence="1 2">
    <name type="scientific">Blastococcus jejuensis</name>
    <dbReference type="NCBI Taxonomy" id="351224"/>
    <lineage>
        <taxon>Bacteria</taxon>
        <taxon>Bacillati</taxon>
        <taxon>Actinomycetota</taxon>
        <taxon>Actinomycetes</taxon>
        <taxon>Geodermatophilales</taxon>
        <taxon>Geodermatophilaceae</taxon>
        <taxon>Blastococcus</taxon>
    </lineage>
</organism>
<proteinExistence type="predicted"/>
<accession>A0ABP6PJS6</accession>
<dbReference type="EMBL" id="BAAAVV010000013">
    <property type="protein sequence ID" value="GAA3181082.1"/>
    <property type="molecule type" value="Genomic_DNA"/>
</dbReference>
<comment type="caution">
    <text evidence="1">The sequence shown here is derived from an EMBL/GenBank/DDBJ whole genome shotgun (WGS) entry which is preliminary data.</text>
</comment>
<keyword evidence="2" id="KW-1185">Reference proteome</keyword>
<evidence type="ECO:0000313" key="1">
    <source>
        <dbReference type="EMBL" id="GAA3181082.1"/>
    </source>
</evidence>
<reference evidence="2" key="1">
    <citation type="journal article" date="2019" name="Int. J. Syst. Evol. Microbiol.">
        <title>The Global Catalogue of Microorganisms (GCM) 10K type strain sequencing project: providing services to taxonomists for standard genome sequencing and annotation.</title>
        <authorList>
            <consortium name="The Broad Institute Genomics Platform"/>
            <consortium name="The Broad Institute Genome Sequencing Center for Infectious Disease"/>
            <person name="Wu L."/>
            <person name="Ma J."/>
        </authorList>
    </citation>
    <scope>NUCLEOTIDE SEQUENCE [LARGE SCALE GENOMIC DNA]</scope>
    <source>
        <strain evidence="2">JCM 15614</strain>
    </source>
</reference>
<dbReference type="RefSeq" id="WP_344690732.1">
    <property type="nucleotide sequence ID" value="NZ_BAAAVV010000013.1"/>
</dbReference>
<sequence length="52" mass="5649">MIATVVLVILGGWLVLSLLTTAVCAALVRGGQGEDRARGYVEERERLHVVRT</sequence>
<dbReference type="Proteomes" id="UP001499924">
    <property type="component" value="Unassembled WGS sequence"/>
</dbReference>